<organism evidence="3 4">
    <name type="scientific">Winogradskyella haliclonae</name>
    <dbReference type="NCBI Taxonomy" id="2048558"/>
    <lineage>
        <taxon>Bacteria</taxon>
        <taxon>Pseudomonadati</taxon>
        <taxon>Bacteroidota</taxon>
        <taxon>Flavobacteriia</taxon>
        <taxon>Flavobacteriales</taxon>
        <taxon>Flavobacteriaceae</taxon>
        <taxon>Winogradskyella</taxon>
    </lineage>
</organism>
<sequence>MKRIFVLLALIFAVHVFSQQKSFKIEGSLIAEDTKTPLESATVYLQRVKDSSLVTYTITDKEGKFSLQDKTYDNFLNLFISYVGYSTYSKTIAIDKETINLDPISLKIDNNALDEVVIKATPPITVKKDTLEFNVASFKTKKDANVEDLLKKLPGVEVDATGAITVNGKPVNKILVNGKPFFGDDPTITTRNLTKEIIDKVQITDTKTKAQAFAGEKGDDENKTINLTIKEENNKGVFGRLSAGAGTDERNEFAGLLNLFDNDRRISVLAGGNNINSPNFSFGEIEKMLGGASSISVSSNGNFSINGRSFGGGGQGIITSRNAGANYADVLAKGFDVSSDYFYSRSSSENDSRVERENILPDARFFTNSTSRETSDNDNHRFNAAFDIEVDSTFLINITPSFNYVKNQGFNNRFDETFDENQDLTNQSTFESFSDSEVRRFNTDVDITKRFGNNGSFLKFAFETEFSETDGDEFQISETLITDPNVNDILRNQQITNNSDFNKYRFSSTYRIPLIAKKLFLDAKLSHLSEVRNSQNSTFDFNDATLEYDLFNTDLSSDFKFTNRRTTPSLDLSYRKDKLRVSLEVGYVNRTLENEDALRPTLSAKERFNAIELDGNFNYRFSDKASLYSGYSLSNRPPQLRQLQAFQDVSNPLNIIVGNPELNPSNDYRIYMGFNNFDFQKRTGIFLNLNVSTTQDEIVTRSTVDENFVRTTTYDNVDGNYRIRGGGSYRKSYKVDSLRTIKLNFGFNGGINRRINFNNDVKYASNNTNLGPRFGVTFNWKDVMEITPTYNLSYNTTRFDLADFDNQEFLTHNLRIRTAMFLPKKFEWRNDINYNYNPNVAAGFQKFSWFWNSTLAYTFLKDKATLTLKAYDILNQNTNARRVATADYIQDAQSTVLQQYFMLSFSWKFNSLGSKGKTDSNSFIILD</sequence>
<keyword evidence="1" id="KW-0732">Signal</keyword>
<dbReference type="InterPro" id="IPR041700">
    <property type="entry name" value="OMP_b-brl_3"/>
</dbReference>
<evidence type="ECO:0000256" key="1">
    <source>
        <dbReference type="SAM" id="SignalP"/>
    </source>
</evidence>
<evidence type="ECO:0000313" key="3">
    <source>
        <dbReference type="EMBL" id="GGI56918.1"/>
    </source>
</evidence>
<dbReference type="InterPro" id="IPR008969">
    <property type="entry name" value="CarboxyPept-like_regulatory"/>
</dbReference>
<dbReference type="Pfam" id="PF14905">
    <property type="entry name" value="OMP_b-brl_3"/>
    <property type="match status" value="1"/>
</dbReference>
<proteinExistence type="predicted"/>
<dbReference type="SUPFAM" id="SSF56935">
    <property type="entry name" value="Porins"/>
    <property type="match status" value="1"/>
</dbReference>
<dbReference type="SUPFAM" id="SSF49464">
    <property type="entry name" value="Carboxypeptidase regulatory domain-like"/>
    <property type="match status" value="1"/>
</dbReference>
<dbReference type="RefSeq" id="WP_188373805.1">
    <property type="nucleotide sequence ID" value="NZ_BMDQ01000001.1"/>
</dbReference>
<keyword evidence="4" id="KW-1185">Reference proteome</keyword>
<reference evidence="4" key="1">
    <citation type="journal article" date="2019" name="Int. J. Syst. Evol. Microbiol.">
        <title>The Global Catalogue of Microorganisms (GCM) 10K type strain sequencing project: providing services to taxonomists for standard genome sequencing and annotation.</title>
        <authorList>
            <consortium name="The Broad Institute Genomics Platform"/>
            <consortium name="The Broad Institute Genome Sequencing Center for Infectious Disease"/>
            <person name="Wu L."/>
            <person name="Ma J."/>
        </authorList>
    </citation>
    <scope>NUCLEOTIDE SEQUENCE [LARGE SCALE GENOMIC DNA]</scope>
    <source>
        <strain evidence="4">CCM 8681</strain>
    </source>
</reference>
<gene>
    <name evidence="3" type="ORF">GCM10011444_12270</name>
</gene>
<evidence type="ECO:0000259" key="2">
    <source>
        <dbReference type="Pfam" id="PF14905"/>
    </source>
</evidence>
<protein>
    <submittedName>
        <fullName evidence="3">Collagen-binding protein</fullName>
    </submittedName>
</protein>
<dbReference type="EMBL" id="BMDQ01000001">
    <property type="protein sequence ID" value="GGI56918.1"/>
    <property type="molecule type" value="Genomic_DNA"/>
</dbReference>
<dbReference type="Pfam" id="PF13715">
    <property type="entry name" value="CarbopepD_reg_2"/>
    <property type="match status" value="1"/>
</dbReference>
<accession>A0ABQ2C1B1</accession>
<feature type="chain" id="PRO_5047006826" evidence="1">
    <location>
        <begin position="19"/>
        <end position="927"/>
    </location>
</feature>
<name>A0ABQ2C1B1_9FLAO</name>
<evidence type="ECO:0000313" key="4">
    <source>
        <dbReference type="Proteomes" id="UP000624701"/>
    </source>
</evidence>
<comment type="caution">
    <text evidence="3">The sequence shown here is derived from an EMBL/GenBank/DDBJ whole genome shotgun (WGS) entry which is preliminary data.</text>
</comment>
<feature type="signal peptide" evidence="1">
    <location>
        <begin position="1"/>
        <end position="18"/>
    </location>
</feature>
<feature type="domain" description="Outer membrane protein beta-barrel" evidence="2">
    <location>
        <begin position="450"/>
        <end position="766"/>
    </location>
</feature>
<keyword evidence="3" id="KW-0176">Collagen</keyword>
<dbReference type="Proteomes" id="UP000624701">
    <property type="component" value="Unassembled WGS sequence"/>
</dbReference>